<dbReference type="WBParaSite" id="GPLIN_000086100">
    <property type="protein sequence ID" value="GPLIN_000086100"/>
    <property type="gene ID" value="GPLIN_000086100"/>
</dbReference>
<protein>
    <submittedName>
        <fullName evidence="3">ANK_REP_REGION domain-containing protein</fullName>
    </submittedName>
</protein>
<feature type="region of interest" description="Disordered" evidence="1">
    <location>
        <begin position="24"/>
        <end position="64"/>
    </location>
</feature>
<feature type="compositionally biased region" description="Basic and acidic residues" evidence="1">
    <location>
        <begin position="50"/>
        <end position="64"/>
    </location>
</feature>
<organism evidence="2 3">
    <name type="scientific">Globodera pallida</name>
    <name type="common">Potato cyst nematode worm</name>
    <name type="synonym">Heterodera pallida</name>
    <dbReference type="NCBI Taxonomy" id="36090"/>
    <lineage>
        <taxon>Eukaryota</taxon>
        <taxon>Metazoa</taxon>
        <taxon>Ecdysozoa</taxon>
        <taxon>Nematoda</taxon>
        <taxon>Chromadorea</taxon>
        <taxon>Rhabditida</taxon>
        <taxon>Tylenchina</taxon>
        <taxon>Tylenchomorpha</taxon>
        <taxon>Tylenchoidea</taxon>
        <taxon>Heteroderidae</taxon>
        <taxon>Heteroderinae</taxon>
        <taxon>Globodera</taxon>
    </lineage>
</organism>
<sequence>MEEAFPPPVVHHLYEKFYLNKFNSDEKQPSQRKPSKMQLKRFANDDDNEEKGQNEREERERSRQRDMLKLILAAVDDGNIAALNIASKSN</sequence>
<accession>A0A183BJT2</accession>
<evidence type="ECO:0000313" key="2">
    <source>
        <dbReference type="Proteomes" id="UP000050741"/>
    </source>
</evidence>
<evidence type="ECO:0000313" key="3">
    <source>
        <dbReference type="WBParaSite" id="GPLIN_000086100"/>
    </source>
</evidence>
<name>A0A183BJT2_GLOPA</name>
<keyword evidence="2" id="KW-1185">Reference proteome</keyword>
<evidence type="ECO:0000256" key="1">
    <source>
        <dbReference type="SAM" id="MobiDB-lite"/>
    </source>
</evidence>
<proteinExistence type="predicted"/>
<reference evidence="3" key="2">
    <citation type="submission" date="2016-06" db="UniProtKB">
        <authorList>
            <consortium name="WormBaseParasite"/>
        </authorList>
    </citation>
    <scope>IDENTIFICATION</scope>
</reference>
<reference evidence="2" key="1">
    <citation type="submission" date="2014-05" db="EMBL/GenBank/DDBJ databases">
        <title>The genome and life-stage specific transcriptomes of Globodera pallida elucidate key aspects of plant parasitism by a cyst nematode.</title>
        <authorList>
            <person name="Cotton J.A."/>
            <person name="Lilley C.J."/>
            <person name="Jones L.M."/>
            <person name="Kikuchi T."/>
            <person name="Reid A.J."/>
            <person name="Thorpe P."/>
            <person name="Tsai I.J."/>
            <person name="Beasley H."/>
            <person name="Blok V."/>
            <person name="Cock P.J.A."/>
            <person name="Van den Akker S.E."/>
            <person name="Holroyd N."/>
            <person name="Hunt M."/>
            <person name="Mantelin S."/>
            <person name="Naghra H."/>
            <person name="Pain A."/>
            <person name="Palomares-Rius J.E."/>
            <person name="Zarowiecki M."/>
            <person name="Berriman M."/>
            <person name="Jones J.T."/>
            <person name="Urwin P.E."/>
        </authorList>
    </citation>
    <scope>NUCLEOTIDE SEQUENCE [LARGE SCALE GENOMIC DNA]</scope>
    <source>
        <strain evidence="2">Lindley</strain>
    </source>
</reference>
<dbReference type="Proteomes" id="UP000050741">
    <property type="component" value="Unassembled WGS sequence"/>
</dbReference>
<dbReference type="AlphaFoldDB" id="A0A183BJT2"/>